<comment type="pathway">
    <text evidence="12">Amino-acid biosynthesis; L-proline biosynthesis; L-proline from L-glutamate 5-semialdehyde: step 1/1.</text>
</comment>
<evidence type="ECO:0000259" key="13">
    <source>
        <dbReference type="Pfam" id="PF03807"/>
    </source>
</evidence>
<dbReference type="NCBIfam" id="TIGR00112">
    <property type="entry name" value="proC"/>
    <property type="match status" value="1"/>
</dbReference>
<keyword evidence="5 12" id="KW-0028">Amino-acid biosynthesis</keyword>
<evidence type="ECO:0000256" key="12">
    <source>
        <dbReference type="RuleBase" id="RU003903"/>
    </source>
</evidence>
<dbReference type="Pfam" id="PF03807">
    <property type="entry name" value="F420_oxidored"/>
    <property type="match status" value="1"/>
</dbReference>
<comment type="subcellular location">
    <subcellularLocation>
        <location evidence="1">Cytoplasm</location>
    </subcellularLocation>
</comment>
<dbReference type="PANTHER" id="PTHR11645">
    <property type="entry name" value="PYRROLINE-5-CARBOXYLATE REDUCTASE"/>
    <property type="match status" value="1"/>
</dbReference>
<dbReference type="Gene3D" id="3.40.50.720">
    <property type="entry name" value="NAD(P)-binding Rossmann-like Domain"/>
    <property type="match status" value="1"/>
</dbReference>
<evidence type="ECO:0000256" key="2">
    <source>
        <dbReference type="ARBA" id="ARBA00005525"/>
    </source>
</evidence>
<dbReference type="SUPFAM" id="SSF51735">
    <property type="entry name" value="NAD(P)-binding Rossmann-fold domains"/>
    <property type="match status" value="1"/>
</dbReference>
<evidence type="ECO:0000256" key="4">
    <source>
        <dbReference type="ARBA" id="ARBA00022490"/>
    </source>
</evidence>
<evidence type="ECO:0000256" key="1">
    <source>
        <dbReference type="ARBA" id="ARBA00004496"/>
    </source>
</evidence>
<evidence type="ECO:0000256" key="11">
    <source>
        <dbReference type="PIRSR" id="PIRSR000193-1"/>
    </source>
</evidence>
<dbReference type="InterPro" id="IPR008927">
    <property type="entry name" value="6-PGluconate_DH-like_C_sf"/>
</dbReference>
<dbReference type="SUPFAM" id="SSF48179">
    <property type="entry name" value="6-phosphogluconate dehydrogenase C-terminal domain-like"/>
    <property type="match status" value="1"/>
</dbReference>
<feature type="domain" description="Pyrroline-5-carboxylate reductase dimerisation" evidence="14">
    <location>
        <begin position="170"/>
        <end position="274"/>
    </location>
</feature>
<sequence length="279" mass="28697">MAYQTITMPASNPKLGFIGAGMMSSAMINGIIAAKVTEPGNIIASDVYQPSLDRLSASGVRTSTTNKEVVTGADVIVLAVKPDVIPAVLTEIEQFLTDDSLVVSIAAGVPLSALENLVPGKRVIRVMPNTPCLVSESAAAFSLGSHAKDEDRELVQSLLSSVGFACEVKESQLDAVTGVSGSGPAYIFVLIEALADGGVRMGLPRATALKLAAQTVKGAATMVLETGTHPGVLKDNVCSPGGTTICAVEALEKNGFRAAAISAVVAATNKSLEMRNTKK</sequence>
<dbReference type="InterPro" id="IPR053790">
    <property type="entry name" value="P5CR-like_CS"/>
</dbReference>
<feature type="domain" description="Pyrroline-5-carboxylate reductase catalytic N-terminal" evidence="13">
    <location>
        <begin position="14"/>
        <end position="108"/>
    </location>
</feature>
<evidence type="ECO:0000256" key="3">
    <source>
        <dbReference type="ARBA" id="ARBA00021413"/>
    </source>
</evidence>
<evidence type="ECO:0000313" key="15">
    <source>
        <dbReference type="EMBL" id="CBJ27579.1"/>
    </source>
</evidence>
<keyword evidence="4" id="KW-0963">Cytoplasm</keyword>
<evidence type="ECO:0000313" key="16">
    <source>
        <dbReference type="Proteomes" id="UP000002630"/>
    </source>
</evidence>
<dbReference type="InterPro" id="IPR029036">
    <property type="entry name" value="P5CR_dimer"/>
</dbReference>
<keyword evidence="6 12" id="KW-0641">Proline biosynthesis</keyword>
<dbReference type="Proteomes" id="UP000002630">
    <property type="component" value="Linkage Group LG03"/>
</dbReference>
<dbReference type="EMBL" id="FN648981">
    <property type="protein sequence ID" value="CBJ27579.1"/>
    <property type="molecule type" value="Genomic_DNA"/>
</dbReference>
<comment type="catalytic activity">
    <reaction evidence="9">
        <text>L-proline + NAD(+) = (S)-1-pyrroline-5-carboxylate + NADH + 2 H(+)</text>
        <dbReference type="Rhea" id="RHEA:14105"/>
        <dbReference type="ChEBI" id="CHEBI:15378"/>
        <dbReference type="ChEBI" id="CHEBI:17388"/>
        <dbReference type="ChEBI" id="CHEBI:57540"/>
        <dbReference type="ChEBI" id="CHEBI:57945"/>
        <dbReference type="ChEBI" id="CHEBI:60039"/>
        <dbReference type="EC" id="1.5.1.2"/>
    </reaction>
</comment>
<dbReference type="PIRSF" id="PIRSF000193">
    <property type="entry name" value="Pyrrol-5-carb_rd"/>
    <property type="match status" value="1"/>
</dbReference>
<dbReference type="FunCoup" id="D7G6J4">
    <property type="interactions" value="145"/>
</dbReference>
<keyword evidence="7 11" id="KW-0521">NADP</keyword>
<dbReference type="InterPro" id="IPR036291">
    <property type="entry name" value="NAD(P)-bd_dom_sf"/>
</dbReference>
<dbReference type="STRING" id="2880.D7G6J4"/>
<evidence type="ECO:0000256" key="5">
    <source>
        <dbReference type="ARBA" id="ARBA00022605"/>
    </source>
</evidence>
<evidence type="ECO:0000256" key="10">
    <source>
        <dbReference type="ARBA" id="ARBA00052690"/>
    </source>
</evidence>
<dbReference type="HAMAP" id="MF_01925">
    <property type="entry name" value="P5C_reductase"/>
    <property type="match status" value="1"/>
</dbReference>
<dbReference type="OrthoDB" id="10263291at2759"/>
<dbReference type="EC" id="1.5.1.2" evidence="12"/>
<gene>
    <name evidence="15" type="primary">P5CR</name>
    <name evidence="15" type="ORF">Esi_0075_0064</name>
</gene>
<dbReference type="OMA" id="VWAVKPQ"/>
<dbReference type="GO" id="GO:0055129">
    <property type="term" value="P:L-proline biosynthetic process"/>
    <property type="evidence" value="ECO:0007669"/>
    <property type="project" value="UniProtKB-UniPathway"/>
</dbReference>
<feature type="binding site" evidence="11">
    <location>
        <position position="66"/>
    </location>
    <ligand>
        <name>NADPH</name>
        <dbReference type="ChEBI" id="CHEBI:57783"/>
    </ligand>
</feature>
<feature type="binding site" evidence="11">
    <location>
        <begin position="18"/>
        <end position="23"/>
    </location>
    <ligand>
        <name>NADP(+)</name>
        <dbReference type="ChEBI" id="CHEBI:58349"/>
    </ligand>
</feature>
<dbReference type="InParanoid" id="D7G6J4"/>
<dbReference type="UniPathway" id="UPA00098">
    <property type="reaction ID" value="UER00361"/>
</dbReference>
<keyword evidence="16" id="KW-1185">Reference proteome</keyword>
<dbReference type="InterPro" id="IPR000304">
    <property type="entry name" value="Pyrroline-COOH_reductase"/>
</dbReference>
<evidence type="ECO:0000256" key="9">
    <source>
        <dbReference type="ARBA" id="ARBA00050547"/>
    </source>
</evidence>
<evidence type="ECO:0000256" key="6">
    <source>
        <dbReference type="ARBA" id="ARBA00022650"/>
    </source>
</evidence>
<organism evidence="15 16">
    <name type="scientific">Ectocarpus siliculosus</name>
    <name type="common">Brown alga</name>
    <name type="synonym">Conferva siliculosa</name>
    <dbReference type="NCBI Taxonomy" id="2880"/>
    <lineage>
        <taxon>Eukaryota</taxon>
        <taxon>Sar</taxon>
        <taxon>Stramenopiles</taxon>
        <taxon>Ochrophyta</taxon>
        <taxon>PX clade</taxon>
        <taxon>Phaeophyceae</taxon>
        <taxon>Ectocarpales</taxon>
        <taxon>Ectocarpaceae</taxon>
        <taxon>Ectocarpus</taxon>
    </lineage>
</organism>
<dbReference type="InterPro" id="IPR028939">
    <property type="entry name" value="P5C_Rdtase_cat_N"/>
</dbReference>
<dbReference type="AlphaFoldDB" id="D7G6J4"/>
<evidence type="ECO:0000256" key="7">
    <source>
        <dbReference type="ARBA" id="ARBA00022857"/>
    </source>
</evidence>
<dbReference type="GO" id="GO:0005737">
    <property type="term" value="C:cytoplasm"/>
    <property type="evidence" value="ECO:0007669"/>
    <property type="project" value="UniProtKB-SubCell"/>
</dbReference>
<name>D7G6J4_ECTSI</name>
<feature type="binding site" evidence="11">
    <location>
        <begin position="79"/>
        <end position="82"/>
    </location>
    <ligand>
        <name>NADP(+)</name>
        <dbReference type="ChEBI" id="CHEBI:58349"/>
    </ligand>
</feature>
<dbReference type="PROSITE" id="PS00521">
    <property type="entry name" value="P5CR"/>
    <property type="match status" value="1"/>
</dbReference>
<accession>D7G6J4</accession>
<keyword evidence="8 12" id="KW-0560">Oxidoreductase</keyword>
<dbReference type="GO" id="GO:0004735">
    <property type="term" value="F:pyrroline-5-carboxylate reductase activity"/>
    <property type="evidence" value="ECO:0007669"/>
    <property type="project" value="UniProtKB-EC"/>
</dbReference>
<dbReference type="FunFam" id="1.10.3730.10:FF:000001">
    <property type="entry name" value="Pyrroline-5-carboxylate reductase"/>
    <property type="match status" value="1"/>
</dbReference>
<proteinExistence type="inferred from homology"/>
<comment type="catalytic activity">
    <reaction evidence="10 12">
        <text>L-proline + NADP(+) = (S)-1-pyrroline-5-carboxylate + NADPH + 2 H(+)</text>
        <dbReference type="Rhea" id="RHEA:14109"/>
        <dbReference type="ChEBI" id="CHEBI:15378"/>
        <dbReference type="ChEBI" id="CHEBI:17388"/>
        <dbReference type="ChEBI" id="CHEBI:57783"/>
        <dbReference type="ChEBI" id="CHEBI:58349"/>
        <dbReference type="ChEBI" id="CHEBI:60039"/>
        <dbReference type="EC" id="1.5.1.2"/>
    </reaction>
</comment>
<dbReference type="EMBL" id="FN649728">
    <property type="protein sequence ID" value="CBJ27579.1"/>
    <property type="molecule type" value="Genomic_DNA"/>
</dbReference>
<protein>
    <recommendedName>
        <fullName evidence="3 12">Pyrroline-5-carboxylate reductase</fullName>
        <ecNumber evidence="12">1.5.1.2</ecNumber>
    </recommendedName>
</protein>
<dbReference type="Pfam" id="PF14748">
    <property type="entry name" value="P5CR_dimer"/>
    <property type="match status" value="1"/>
</dbReference>
<dbReference type="FunFam" id="3.40.50.720:FF:000190">
    <property type="entry name" value="Pyrroline-5-carboxylate reductase"/>
    <property type="match status" value="1"/>
</dbReference>
<comment type="similarity">
    <text evidence="2 12">Belongs to the pyrroline-5-carboxylate reductase family.</text>
</comment>
<dbReference type="PANTHER" id="PTHR11645:SF0">
    <property type="entry name" value="PYRROLINE-5-CARBOXYLATE REDUCTASE 3"/>
    <property type="match status" value="1"/>
</dbReference>
<dbReference type="Gene3D" id="1.10.3730.10">
    <property type="entry name" value="ProC C-terminal domain-like"/>
    <property type="match status" value="1"/>
</dbReference>
<evidence type="ECO:0000256" key="8">
    <source>
        <dbReference type="ARBA" id="ARBA00023002"/>
    </source>
</evidence>
<evidence type="ECO:0000259" key="14">
    <source>
        <dbReference type="Pfam" id="PF14748"/>
    </source>
</evidence>
<reference evidence="15 16" key="1">
    <citation type="journal article" date="2010" name="Nature">
        <title>The Ectocarpus genome and the independent evolution of multicellularity in brown algae.</title>
        <authorList>
            <person name="Cock J.M."/>
            <person name="Sterck L."/>
            <person name="Rouze P."/>
            <person name="Scornet D."/>
            <person name="Allen A.E."/>
            <person name="Amoutzias G."/>
            <person name="Anthouard V."/>
            <person name="Artiguenave F."/>
            <person name="Aury J.M."/>
            <person name="Badger J.H."/>
            <person name="Beszteri B."/>
            <person name="Billiau K."/>
            <person name="Bonnet E."/>
            <person name="Bothwell J.H."/>
            <person name="Bowler C."/>
            <person name="Boyen C."/>
            <person name="Brownlee C."/>
            <person name="Carrano C.J."/>
            <person name="Charrier B."/>
            <person name="Cho G.Y."/>
            <person name="Coelho S.M."/>
            <person name="Collen J."/>
            <person name="Corre E."/>
            <person name="Da Silva C."/>
            <person name="Delage L."/>
            <person name="Delaroque N."/>
            <person name="Dittami S.M."/>
            <person name="Doulbeau S."/>
            <person name="Elias M."/>
            <person name="Farnham G."/>
            <person name="Gachon C.M."/>
            <person name="Gschloessl B."/>
            <person name="Heesch S."/>
            <person name="Jabbari K."/>
            <person name="Jubin C."/>
            <person name="Kawai H."/>
            <person name="Kimura K."/>
            <person name="Kloareg B."/>
            <person name="Kupper F.C."/>
            <person name="Lang D."/>
            <person name="Le Bail A."/>
            <person name="Leblanc C."/>
            <person name="Lerouge P."/>
            <person name="Lohr M."/>
            <person name="Lopez P.J."/>
            <person name="Martens C."/>
            <person name="Maumus F."/>
            <person name="Michel G."/>
            <person name="Miranda-Saavedra D."/>
            <person name="Morales J."/>
            <person name="Moreau H."/>
            <person name="Motomura T."/>
            <person name="Nagasato C."/>
            <person name="Napoli C.A."/>
            <person name="Nelson D.R."/>
            <person name="Nyvall-Collen P."/>
            <person name="Peters A.F."/>
            <person name="Pommier C."/>
            <person name="Potin P."/>
            <person name="Poulain J."/>
            <person name="Quesneville H."/>
            <person name="Read B."/>
            <person name="Rensing S.A."/>
            <person name="Ritter A."/>
            <person name="Rousvoal S."/>
            <person name="Samanta M."/>
            <person name="Samson G."/>
            <person name="Schroeder D.C."/>
            <person name="Segurens B."/>
            <person name="Strittmatter M."/>
            <person name="Tonon T."/>
            <person name="Tregear J.W."/>
            <person name="Valentin K."/>
            <person name="von Dassow P."/>
            <person name="Yamagishi T."/>
            <person name="Van de Peer Y."/>
            <person name="Wincker P."/>
        </authorList>
    </citation>
    <scope>NUCLEOTIDE SEQUENCE [LARGE SCALE GENOMIC DNA]</scope>
    <source>
        <strain evidence="16">Ec32 / CCAP1310/4</strain>
    </source>
</reference>